<reference evidence="2 3" key="1">
    <citation type="submission" date="2019-05" db="EMBL/GenBank/DDBJ databases">
        <title>Panacibacter sp. strain 17mud1-8 Genome sequencing and assembly.</title>
        <authorList>
            <person name="Chhetri G."/>
        </authorList>
    </citation>
    <scope>NUCLEOTIDE SEQUENCE [LARGE SCALE GENOMIC DNA]</scope>
    <source>
        <strain evidence="2 3">17mud1-8</strain>
    </source>
</reference>
<dbReference type="Proteomes" id="UP000305848">
    <property type="component" value="Unassembled WGS sequence"/>
</dbReference>
<feature type="transmembrane region" description="Helical" evidence="1">
    <location>
        <begin position="12"/>
        <end position="30"/>
    </location>
</feature>
<keyword evidence="3" id="KW-1185">Reference proteome</keyword>
<dbReference type="EMBL" id="SZQL01000015">
    <property type="protein sequence ID" value="TKK66387.1"/>
    <property type="molecule type" value="Genomic_DNA"/>
</dbReference>
<sequence>MKKLDLTRQDIAPLALLFVSLSLMIIGIVFKSLIVLAGVTGIVLAWFLCIDTLIVNHKMNIIKRIVFGGIIIALPIALAMYMGA</sequence>
<protein>
    <submittedName>
        <fullName evidence="2">Uncharacterized protein</fullName>
    </submittedName>
</protein>
<evidence type="ECO:0000256" key="1">
    <source>
        <dbReference type="SAM" id="Phobius"/>
    </source>
</evidence>
<organism evidence="2 3">
    <name type="scientific">Ilyomonas limi</name>
    <dbReference type="NCBI Taxonomy" id="2575867"/>
    <lineage>
        <taxon>Bacteria</taxon>
        <taxon>Pseudomonadati</taxon>
        <taxon>Bacteroidota</taxon>
        <taxon>Chitinophagia</taxon>
        <taxon>Chitinophagales</taxon>
        <taxon>Chitinophagaceae</taxon>
        <taxon>Ilyomonas</taxon>
    </lineage>
</organism>
<feature type="transmembrane region" description="Helical" evidence="1">
    <location>
        <begin position="36"/>
        <end position="54"/>
    </location>
</feature>
<keyword evidence="1" id="KW-0472">Membrane</keyword>
<evidence type="ECO:0000313" key="3">
    <source>
        <dbReference type="Proteomes" id="UP000305848"/>
    </source>
</evidence>
<keyword evidence="1" id="KW-1133">Transmembrane helix</keyword>
<dbReference type="AlphaFoldDB" id="A0A4U3KZ29"/>
<accession>A0A4U3KZ29</accession>
<evidence type="ECO:0000313" key="2">
    <source>
        <dbReference type="EMBL" id="TKK66387.1"/>
    </source>
</evidence>
<proteinExistence type="predicted"/>
<keyword evidence="1" id="KW-0812">Transmembrane</keyword>
<gene>
    <name evidence="2" type="ORF">FC093_17585</name>
</gene>
<name>A0A4U3KZ29_9BACT</name>
<comment type="caution">
    <text evidence="2">The sequence shown here is derived from an EMBL/GenBank/DDBJ whole genome shotgun (WGS) entry which is preliminary data.</text>
</comment>
<dbReference type="RefSeq" id="WP_137263119.1">
    <property type="nucleotide sequence ID" value="NZ_SZQL01000015.1"/>
</dbReference>
<feature type="transmembrane region" description="Helical" evidence="1">
    <location>
        <begin position="66"/>
        <end position="83"/>
    </location>
</feature>